<dbReference type="SUPFAM" id="SSF53697">
    <property type="entry name" value="SIS domain"/>
    <property type="match status" value="1"/>
</dbReference>
<dbReference type="InterPro" id="IPR009057">
    <property type="entry name" value="Homeodomain-like_sf"/>
</dbReference>
<keyword evidence="3" id="KW-1185">Reference proteome</keyword>
<dbReference type="GO" id="GO:1901135">
    <property type="term" value="P:carbohydrate derivative metabolic process"/>
    <property type="evidence" value="ECO:0007669"/>
    <property type="project" value="InterPro"/>
</dbReference>
<feature type="domain" description="HTH rpiR-type" evidence="1">
    <location>
        <begin position="5"/>
        <end position="81"/>
    </location>
</feature>
<evidence type="ECO:0000313" key="2">
    <source>
        <dbReference type="EMBL" id="MCS7475451.1"/>
    </source>
</evidence>
<dbReference type="Proteomes" id="UP001141259">
    <property type="component" value="Unassembled WGS sequence"/>
</dbReference>
<sequence>MATDGTAGLRELLARHRLSPAQRRIARYLLENPDEAAFLGTVDLAERVGVSQASVTRFAFALGFDGYPEFRSALRTLVLDRRATEPAEGLNDLQELVDSEIRNLRWLRDSLADPGPLREAAALLAASRPLPVLGLRVSAPQARLFGYFAAKVHLDVRVLDVPGTLMEDGLTRAVDAGATCVLAFALPRYPRETRDALAWAGKAGLTRVLVSDQPINPLTEHAEVVLAAPVSSDFAFDSHAASTALSSALLHVMLNALPTDQQASLERFESTVAKREVFLAE</sequence>
<dbReference type="InterPro" id="IPR000281">
    <property type="entry name" value="HTH_RpiR"/>
</dbReference>
<dbReference type="GO" id="GO:0097367">
    <property type="term" value="F:carbohydrate derivative binding"/>
    <property type="evidence" value="ECO:0007669"/>
    <property type="project" value="InterPro"/>
</dbReference>
<dbReference type="Gene3D" id="3.40.50.10490">
    <property type="entry name" value="Glucose-6-phosphate isomerase like protein, domain 1"/>
    <property type="match status" value="1"/>
</dbReference>
<proteinExistence type="predicted"/>
<dbReference type="EMBL" id="JANYMP010000001">
    <property type="protein sequence ID" value="MCS7475451.1"/>
    <property type="molecule type" value="Genomic_DNA"/>
</dbReference>
<dbReference type="PANTHER" id="PTHR30514:SF18">
    <property type="entry name" value="RPIR-FAMILY TRANSCRIPTIONAL REGULATOR"/>
    <property type="match status" value="1"/>
</dbReference>
<evidence type="ECO:0000259" key="1">
    <source>
        <dbReference type="PROSITE" id="PS51071"/>
    </source>
</evidence>
<dbReference type="RefSeq" id="WP_259620967.1">
    <property type="nucleotide sequence ID" value="NZ_JANYMP010000001.1"/>
</dbReference>
<protein>
    <submittedName>
        <fullName evidence="2">MurR/RpiR family transcriptional regulator</fullName>
    </submittedName>
</protein>
<dbReference type="Gene3D" id="1.10.10.10">
    <property type="entry name" value="Winged helix-like DNA-binding domain superfamily/Winged helix DNA-binding domain"/>
    <property type="match status" value="1"/>
</dbReference>
<dbReference type="GO" id="GO:0003677">
    <property type="term" value="F:DNA binding"/>
    <property type="evidence" value="ECO:0007669"/>
    <property type="project" value="InterPro"/>
</dbReference>
<dbReference type="Pfam" id="PF01418">
    <property type="entry name" value="HTH_6"/>
    <property type="match status" value="1"/>
</dbReference>
<evidence type="ECO:0000313" key="3">
    <source>
        <dbReference type="Proteomes" id="UP001141259"/>
    </source>
</evidence>
<name>A0A9X2VF35_9PSEU</name>
<dbReference type="InterPro" id="IPR036388">
    <property type="entry name" value="WH-like_DNA-bd_sf"/>
</dbReference>
<reference evidence="2" key="1">
    <citation type="submission" date="2022-08" db="EMBL/GenBank/DDBJ databases">
        <authorList>
            <person name="Tistechok S."/>
            <person name="Samborskyy M."/>
            <person name="Roman I."/>
        </authorList>
    </citation>
    <scope>NUCLEOTIDE SEQUENCE</scope>
    <source>
        <strain evidence="2">DSM 103496</strain>
    </source>
</reference>
<dbReference type="InterPro" id="IPR046348">
    <property type="entry name" value="SIS_dom_sf"/>
</dbReference>
<organism evidence="2 3">
    <name type="scientific">Umezawaea endophytica</name>
    <dbReference type="NCBI Taxonomy" id="1654476"/>
    <lineage>
        <taxon>Bacteria</taxon>
        <taxon>Bacillati</taxon>
        <taxon>Actinomycetota</taxon>
        <taxon>Actinomycetes</taxon>
        <taxon>Pseudonocardiales</taxon>
        <taxon>Pseudonocardiaceae</taxon>
        <taxon>Umezawaea</taxon>
    </lineage>
</organism>
<dbReference type="PANTHER" id="PTHR30514">
    <property type="entry name" value="GLUCOKINASE"/>
    <property type="match status" value="1"/>
</dbReference>
<dbReference type="PROSITE" id="PS51071">
    <property type="entry name" value="HTH_RPIR"/>
    <property type="match status" value="1"/>
</dbReference>
<comment type="caution">
    <text evidence="2">The sequence shown here is derived from an EMBL/GenBank/DDBJ whole genome shotgun (WGS) entry which is preliminary data.</text>
</comment>
<dbReference type="SUPFAM" id="SSF46689">
    <property type="entry name" value="Homeodomain-like"/>
    <property type="match status" value="1"/>
</dbReference>
<dbReference type="InterPro" id="IPR047640">
    <property type="entry name" value="RpiR-like"/>
</dbReference>
<dbReference type="GO" id="GO:0003700">
    <property type="term" value="F:DNA-binding transcription factor activity"/>
    <property type="evidence" value="ECO:0007669"/>
    <property type="project" value="InterPro"/>
</dbReference>
<gene>
    <name evidence="2" type="ORF">NZH93_01180</name>
</gene>
<dbReference type="AlphaFoldDB" id="A0A9X2VF35"/>
<accession>A0A9X2VF35</accession>